<evidence type="ECO:0000256" key="1">
    <source>
        <dbReference type="PROSITE-ProRule" id="PRU00047"/>
    </source>
</evidence>
<evidence type="ECO:0000259" key="4">
    <source>
        <dbReference type="PROSITE" id="PS50878"/>
    </source>
</evidence>
<dbReference type="Gene3D" id="2.40.70.10">
    <property type="entry name" value="Acid Proteases"/>
    <property type="match status" value="1"/>
</dbReference>
<dbReference type="AlphaFoldDB" id="A0A6P8CYR5"/>
<dbReference type="SUPFAM" id="SSF50630">
    <property type="entry name" value="Acid proteases"/>
    <property type="match status" value="1"/>
</dbReference>
<reference evidence="5" key="1">
    <citation type="journal article" date="2020" name="Plant Biotechnol. J.">
        <title>The pomegranate (Punica granatum L.) draft genome dissects genetic divergence between soft- and hard-seeded cultivars.</title>
        <authorList>
            <person name="Luo X."/>
            <person name="Li H."/>
            <person name="Wu Z."/>
            <person name="Yao W."/>
            <person name="Zhao P."/>
            <person name="Cao D."/>
            <person name="Yu H."/>
            <person name="Li K."/>
            <person name="Poudel K."/>
            <person name="Zhao D."/>
            <person name="Zhang F."/>
            <person name="Xia X."/>
            <person name="Chen L."/>
            <person name="Wang Q."/>
            <person name="Jing D."/>
            <person name="Cao S."/>
        </authorList>
    </citation>
    <scope>NUCLEOTIDE SEQUENCE [LARGE SCALE GENOMIC DNA]</scope>
    <source>
        <strain evidence="5">cv. Tunisia</strain>
    </source>
</reference>
<feature type="domain" description="Reverse transcriptase" evidence="4">
    <location>
        <begin position="633"/>
        <end position="812"/>
    </location>
</feature>
<feature type="region of interest" description="Disordered" evidence="2">
    <location>
        <begin position="53"/>
        <end position="81"/>
    </location>
</feature>
<reference evidence="6" key="2">
    <citation type="submission" date="2025-08" db="UniProtKB">
        <authorList>
            <consortium name="RefSeq"/>
        </authorList>
    </citation>
    <scope>IDENTIFICATION</scope>
    <source>
        <tissue evidence="6">Leaf</tissue>
    </source>
</reference>
<dbReference type="InterPro" id="IPR043502">
    <property type="entry name" value="DNA/RNA_pol_sf"/>
</dbReference>
<dbReference type="Gene3D" id="3.10.10.10">
    <property type="entry name" value="HIV Type 1 Reverse Transcriptase, subunit A, domain 1"/>
    <property type="match status" value="1"/>
</dbReference>
<evidence type="ECO:0000313" key="6">
    <source>
        <dbReference type="RefSeq" id="XP_031387234.1"/>
    </source>
</evidence>
<dbReference type="Proteomes" id="UP000515151">
    <property type="component" value="Chromosome 3"/>
</dbReference>
<dbReference type="InterPro" id="IPR021109">
    <property type="entry name" value="Peptidase_aspartic_dom_sf"/>
</dbReference>
<dbReference type="RefSeq" id="XP_031387234.1">
    <property type="nucleotide sequence ID" value="XM_031531374.1"/>
</dbReference>
<dbReference type="Pfam" id="PF03732">
    <property type="entry name" value="Retrotrans_gag"/>
    <property type="match status" value="1"/>
</dbReference>
<feature type="compositionally biased region" description="Polar residues" evidence="2">
    <location>
        <begin position="53"/>
        <end position="65"/>
    </location>
</feature>
<evidence type="ECO:0000256" key="2">
    <source>
        <dbReference type="SAM" id="MobiDB-lite"/>
    </source>
</evidence>
<evidence type="ECO:0000313" key="5">
    <source>
        <dbReference type="Proteomes" id="UP000515151"/>
    </source>
</evidence>
<dbReference type="PANTHER" id="PTHR35046:SF18">
    <property type="entry name" value="RNA-DIRECTED DNA POLYMERASE"/>
    <property type="match status" value="1"/>
</dbReference>
<keyword evidence="1" id="KW-0862">Zinc</keyword>
<accession>A0A6P8CYR5</accession>
<keyword evidence="1" id="KW-0863">Zinc-finger</keyword>
<dbReference type="InterPro" id="IPR036875">
    <property type="entry name" value="Znf_CCHC_sf"/>
</dbReference>
<dbReference type="Gene3D" id="3.30.70.270">
    <property type="match status" value="2"/>
</dbReference>
<dbReference type="SMART" id="SM00343">
    <property type="entry name" value="ZnF_C2HC"/>
    <property type="match status" value="1"/>
</dbReference>
<dbReference type="Pfam" id="PF00078">
    <property type="entry name" value="RVT_1"/>
    <property type="match status" value="1"/>
</dbReference>
<dbReference type="GO" id="GO:0003676">
    <property type="term" value="F:nucleic acid binding"/>
    <property type="evidence" value="ECO:0007669"/>
    <property type="project" value="InterPro"/>
</dbReference>
<protein>
    <submittedName>
        <fullName evidence="6">Uncharacterized protein LOC116200529</fullName>
    </submittedName>
</protein>
<name>A0A6P8CYR5_PUNGR</name>
<feature type="domain" description="CCHC-type" evidence="3">
    <location>
        <begin position="317"/>
        <end position="333"/>
    </location>
</feature>
<dbReference type="GeneID" id="116200529"/>
<dbReference type="SUPFAM" id="SSF57756">
    <property type="entry name" value="Retrovirus zinc finger-like domains"/>
    <property type="match status" value="1"/>
</dbReference>
<gene>
    <name evidence="6" type="primary">LOC116200529</name>
</gene>
<dbReference type="PROSITE" id="PS50878">
    <property type="entry name" value="RT_POL"/>
    <property type="match status" value="1"/>
</dbReference>
<sequence>MLPRRRDRVEDVYNSDNLRHLEQRLDQLDQSNQQRDQRLDRMMEQLTQQMAALLDNQNRRNPNSNSDREETEAESERENFFADVPRRQQRVPIEEDRQRWETGIRTDIPEFQGGLQPEEFLDWLATVEEVLEFKGVPETKRVQVVATRLRGRASAWWQQVKLTRSRMGKPKITSWEKMKKKMRATFLPCNFQRIMYQRLQNLRQGSRSVDDYTNEFYQLVARNELQETEDQLVARYIGGLRVQLQDTVNLFDHVNVSSAHQRALIIERQQKRASSGAFGGGVAIAGTGGAVQAGGSSAVPGRPMRPANIGPSSSGAKCFKCGEPGHRQSECRKGEKRAIFIEEELTDDAVYVAGGDGEVEFDEEEEIVTGDGVPNLVVRRSCMTPRDADEDWLRNNIFQSTCTIGNKVCRFMIDSGSCENIVSAEAVQKLSLQSEPHPKPYKLAWLKKGGEVSVLKRALVTFSIGPRYRDSVWCDVVMMDACHLLLGRPWQFDRSVSHDGRTNKYSFTHKGLKIVLVPNRGRDAIEPEPVNPITVTNLLSLARFQEELHDAEYMFALVGREVVEDSLTSCESLPILKEFRDVFPEELPNGLPPLRDIQHHIDLQPGAALPNRPHYRMSPAEHEELRRQVEELISKGFIRESMSPCAVPALLVPKKDGSWRMCVDSRAINKITVRYRFPIPRLDDLLDQLSGARIFTKLDLKSGYHQIWIRLGDEWKTAFKTREGLYEWLVMLFGLSNAPSTFMRVMNQILRHFISRCVVVYFDDILIYSADPEQHLAHLREVLYVLRREKLYAASKKCVFMRSEVLFLGYVVAADGLRVDSSKVEAVRQWPRPTSITEVRSFHGLASFYRRFIPHFSSIMAPLTDYMKGNR</sequence>
<evidence type="ECO:0000259" key="3">
    <source>
        <dbReference type="PROSITE" id="PS50158"/>
    </source>
</evidence>
<dbReference type="Pfam" id="PF00098">
    <property type="entry name" value="zf-CCHC"/>
    <property type="match status" value="1"/>
</dbReference>
<dbReference type="InterPro" id="IPR043128">
    <property type="entry name" value="Rev_trsase/Diguanyl_cyclase"/>
</dbReference>
<dbReference type="PROSITE" id="PS50158">
    <property type="entry name" value="ZF_CCHC"/>
    <property type="match status" value="1"/>
</dbReference>
<proteinExistence type="predicted"/>
<keyword evidence="1" id="KW-0479">Metal-binding</keyword>
<dbReference type="SUPFAM" id="SSF56672">
    <property type="entry name" value="DNA/RNA polymerases"/>
    <property type="match status" value="1"/>
</dbReference>
<dbReference type="CDD" id="cd01647">
    <property type="entry name" value="RT_LTR"/>
    <property type="match status" value="1"/>
</dbReference>
<dbReference type="GO" id="GO:0008270">
    <property type="term" value="F:zinc ion binding"/>
    <property type="evidence" value="ECO:0007669"/>
    <property type="project" value="UniProtKB-KW"/>
</dbReference>
<dbReference type="CDD" id="cd00303">
    <property type="entry name" value="retropepsin_like"/>
    <property type="match status" value="1"/>
</dbReference>
<keyword evidence="5" id="KW-1185">Reference proteome</keyword>
<dbReference type="InterPro" id="IPR005162">
    <property type="entry name" value="Retrotrans_gag_dom"/>
</dbReference>
<dbReference type="InterPro" id="IPR001878">
    <property type="entry name" value="Znf_CCHC"/>
</dbReference>
<dbReference type="OrthoDB" id="1747743at2759"/>
<organism evidence="5 6">
    <name type="scientific">Punica granatum</name>
    <name type="common">Pomegranate</name>
    <dbReference type="NCBI Taxonomy" id="22663"/>
    <lineage>
        <taxon>Eukaryota</taxon>
        <taxon>Viridiplantae</taxon>
        <taxon>Streptophyta</taxon>
        <taxon>Embryophyta</taxon>
        <taxon>Tracheophyta</taxon>
        <taxon>Spermatophyta</taxon>
        <taxon>Magnoliopsida</taxon>
        <taxon>eudicotyledons</taxon>
        <taxon>Gunneridae</taxon>
        <taxon>Pentapetalae</taxon>
        <taxon>rosids</taxon>
        <taxon>malvids</taxon>
        <taxon>Myrtales</taxon>
        <taxon>Lythraceae</taxon>
        <taxon>Punica</taxon>
    </lineage>
</organism>
<dbReference type="InterPro" id="IPR000477">
    <property type="entry name" value="RT_dom"/>
</dbReference>
<dbReference type="PANTHER" id="PTHR35046">
    <property type="entry name" value="ZINC KNUCKLE (CCHC-TYPE) FAMILY PROTEIN"/>
    <property type="match status" value="1"/>
</dbReference>